<dbReference type="FunFam" id="1.10.8.10:FF:000028">
    <property type="entry name" value="ATP-dependent protease ATPase subunit HslU"/>
    <property type="match status" value="1"/>
</dbReference>
<reference evidence="10" key="1">
    <citation type="submission" date="2020-12" db="EMBL/GenBank/DDBJ databases">
        <title>Comamonas sp. nov., isolated from stream water.</title>
        <authorList>
            <person name="Park K.-H."/>
        </authorList>
    </citation>
    <scope>NUCLEOTIDE SEQUENCE</scope>
    <source>
        <strain evidence="10">EJ-4</strain>
    </source>
</reference>
<feature type="binding site" evidence="7">
    <location>
        <begin position="61"/>
        <end position="66"/>
    </location>
    <ligand>
        <name>ATP</name>
        <dbReference type="ChEBI" id="CHEBI:30616"/>
    </ligand>
</feature>
<evidence type="ECO:0000256" key="6">
    <source>
        <dbReference type="ARBA" id="ARBA00023186"/>
    </source>
</evidence>
<dbReference type="AlphaFoldDB" id="A0A843B5Z2"/>
<dbReference type="Pfam" id="PF00004">
    <property type="entry name" value="AAA"/>
    <property type="match status" value="1"/>
</dbReference>
<feature type="binding site" evidence="7">
    <location>
        <position position="253"/>
    </location>
    <ligand>
        <name>ATP</name>
        <dbReference type="ChEBI" id="CHEBI:30616"/>
    </ligand>
</feature>
<keyword evidence="10" id="KW-0645">Protease</keyword>
<keyword evidence="5 7" id="KW-0067">ATP-binding</keyword>
<dbReference type="Proteomes" id="UP000530032">
    <property type="component" value="Unassembled WGS sequence"/>
</dbReference>
<evidence type="ECO:0000259" key="8">
    <source>
        <dbReference type="SMART" id="SM00382"/>
    </source>
</evidence>
<evidence type="ECO:0000256" key="3">
    <source>
        <dbReference type="ARBA" id="ARBA00022490"/>
    </source>
</evidence>
<feature type="binding site" evidence="7">
    <location>
        <position position="390"/>
    </location>
    <ligand>
        <name>ATP</name>
        <dbReference type="ChEBI" id="CHEBI:30616"/>
    </ligand>
</feature>
<comment type="subcellular location">
    <subcellularLocation>
        <location evidence="1 7">Cytoplasm</location>
    </subcellularLocation>
</comment>
<dbReference type="NCBIfam" id="TIGR00390">
    <property type="entry name" value="hslU"/>
    <property type="match status" value="1"/>
</dbReference>
<gene>
    <name evidence="7 10" type="primary">hslU</name>
    <name evidence="10" type="ORF">HF327_006145</name>
</gene>
<feature type="binding site" evidence="7">
    <location>
        <position position="19"/>
    </location>
    <ligand>
        <name>ATP</name>
        <dbReference type="ChEBI" id="CHEBI:30616"/>
    </ligand>
</feature>
<dbReference type="EMBL" id="JABBCQ020000004">
    <property type="protein sequence ID" value="MBI1624094.1"/>
    <property type="molecule type" value="Genomic_DNA"/>
</dbReference>
<evidence type="ECO:0000256" key="4">
    <source>
        <dbReference type="ARBA" id="ARBA00022741"/>
    </source>
</evidence>
<dbReference type="GO" id="GO:0043335">
    <property type="term" value="P:protein unfolding"/>
    <property type="evidence" value="ECO:0007669"/>
    <property type="project" value="UniProtKB-UniRule"/>
</dbReference>
<dbReference type="InterPro" id="IPR019489">
    <property type="entry name" value="Clp_ATPase_C"/>
</dbReference>
<dbReference type="HAMAP" id="MF_00249">
    <property type="entry name" value="HslU"/>
    <property type="match status" value="1"/>
</dbReference>
<keyword evidence="4 7" id="KW-0547">Nucleotide-binding</keyword>
<organism evidence="10 11">
    <name type="scientific">Comamonas suwonensis</name>
    <dbReference type="NCBI Taxonomy" id="2606214"/>
    <lineage>
        <taxon>Bacteria</taxon>
        <taxon>Pseudomonadati</taxon>
        <taxon>Pseudomonadota</taxon>
        <taxon>Betaproteobacteria</taxon>
        <taxon>Burkholderiales</taxon>
        <taxon>Comamonadaceae</taxon>
        <taxon>Comamonas</taxon>
    </lineage>
</organism>
<comment type="similarity">
    <text evidence="2 7">Belongs to the ClpX chaperone family. HslU subfamily.</text>
</comment>
<dbReference type="GO" id="GO:0016887">
    <property type="term" value="F:ATP hydrolysis activity"/>
    <property type="evidence" value="ECO:0007669"/>
    <property type="project" value="InterPro"/>
</dbReference>
<name>A0A843B5Z2_9BURK</name>
<dbReference type="InterPro" id="IPR027417">
    <property type="entry name" value="P-loop_NTPase"/>
</dbReference>
<dbReference type="CDD" id="cd19498">
    <property type="entry name" value="RecA-like_HslU"/>
    <property type="match status" value="1"/>
</dbReference>
<evidence type="ECO:0000313" key="10">
    <source>
        <dbReference type="EMBL" id="MBI1624094.1"/>
    </source>
</evidence>
<dbReference type="NCBIfam" id="NF003544">
    <property type="entry name" value="PRK05201.1"/>
    <property type="match status" value="1"/>
</dbReference>
<evidence type="ECO:0000256" key="2">
    <source>
        <dbReference type="ARBA" id="ARBA00009771"/>
    </source>
</evidence>
<sequence>MSSAMTPQEIVSELDKHIVGQHGAKRAVSIALRNRWRRQQVPDGLRQEITPKNILMIGPTGVGKTEIARRLAKLADAPFIKVEATKFTEVGYVGKDVDAIIRDLAEVAVKQTRESDMKKMRARAEDAAEDRILDVLVPQARTGEVTADNTARQVFRKKLREGQLDDKEIEIDIAEQLPQVQIMGQQPGMEEMAEQLRGMFSHMGQEKRKTRKLPIKEALKLLTDEEAAKMVNEEDAKTRAIANMEQNGIVFIDEIDKVATRQETSGSDVSRQGVQRDLLPLVEGTSVSTKYGVVKTDHILFIASGAFHLSKPSDLIPELQGRFPIRVELESLSVQDFEAILMQTHASLVKQYQALLATEGVTLEFKPDGITRLATIAFDVNERTENIGARRLSTVMERLLDEVSFDAVKLSGQTVIIDAAYVDQRLQMLSQDEDLSRFIL</sequence>
<dbReference type="SMART" id="SM00382">
    <property type="entry name" value="AAA"/>
    <property type="match status" value="1"/>
</dbReference>
<dbReference type="GO" id="GO:0008233">
    <property type="term" value="F:peptidase activity"/>
    <property type="evidence" value="ECO:0007669"/>
    <property type="project" value="UniProtKB-KW"/>
</dbReference>
<keyword evidence="3 7" id="KW-0963">Cytoplasm</keyword>
<keyword evidence="10" id="KW-0378">Hydrolase</keyword>
<dbReference type="InterPro" id="IPR003959">
    <property type="entry name" value="ATPase_AAA_core"/>
</dbReference>
<keyword evidence="11" id="KW-1185">Reference proteome</keyword>
<dbReference type="InterPro" id="IPR003593">
    <property type="entry name" value="AAA+_ATPase"/>
</dbReference>
<proteinExistence type="inferred from homology"/>
<evidence type="ECO:0000313" key="11">
    <source>
        <dbReference type="Proteomes" id="UP000530032"/>
    </source>
</evidence>
<dbReference type="Gene3D" id="1.10.8.10">
    <property type="entry name" value="DNA helicase RuvA subunit, C-terminal domain"/>
    <property type="match status" value="1"/>
</dbReference>
<dbReference type="InterPro" id="IPR004491">
    <property type="entry name" value="HslU"/>
</dbReference>
<dbReference type="GO" id="GO:0009376">
    <property type="term" value="C:HslUV protease complex"/>
    <property type="evidence" value="ECO:0007669"/>
    <property type="project" value="UniProtKB-UniRule"/>
</dbReference>
<dbReference type="Gene3D" id="3.40.50.300">
    <property type="entry name" value="P-loop containing nucleotide triphosphate hydrolases"/>
    <property type="match status" value="2"/>
</dbReference>
<feature type="domain" description="AAA+ ATPase" evidence="8">
    <location>
        <begin position="50"/>
        <end position="329"/>
    </location>
</feature>
<protein>
    <recommendedName>
        <fullName evidence="7">ATP-dependent protease ATPase subunit HslU</fullName>
    </recommendedName>
    <alternativeName>
        <fullName evidence="7">Unfoldase HslU</fullName>
    </alternativeName>
</protein>
<dbReference type="SUPFAM" id="SSF52540">
    <property type="entry name" value="P-loop containing nucleoside triphosphate hydrolases"/>
    <property type="match status" value="1"/>
</dbReference>
<comment type="function">
    <text evidence="7">ATPase subunit of a proteasome-like degradation complex; this subunit has chaperone activity. The binding of ATP and its subsequent hydrolysis by HslU are essential for unfolding of protein substrates subsequently hydrolyzed by HslV. HslU recognizes the N-terminal part of its protein substrates and unfolds these before they are guided to HslV for hydrolysis.</text>
</comment>
<feature type="domain" description="Clp ATPase C-terminal" evidence="9">
    <location>
        <begin position="332"/>
        <end position="428"/>
    </location>
</feature>
<evidence type="ECO:0000256" key="7">
    <source>
        <dbReference type="HAMAP-Rule" id="MF_00249"/>
    </source>
</evidence>
<dbReference type="PANTHER" id="PTHR48102">
    <property type="entry name" value="ATP-DEPENDENT CLP PROTEASE ATP-BINDING SUBUNIT CLPX-LIKE, MITOCHONDRIAL-RELATED"/>
    <property type="match status" value="1"/>
</dbReference>
<feature type="binding site" evidence="7">
    <location>
        <position position="318"/>
    </location>
    <ligand>
        <name>ATP</name>
        <dbReference type="ChEBI" id="CHEBI:30616"/>
    </ligand>
</feature>
<dbReference type="GO" id="GO:0005524">
    <property type="term" value="F:ATP binding"/>
    <property type="evidence" value="ECO:0007669"/>
    <property type="project" value="UniProtKB-UniRule"/>
</dbReference>
<comment type="subunit">
    <text evidence="7">A double ring-shaped homohexamer of HslV is capped on each side by a ring-shaped HslU homohexamer. The assembly of the HslU/HslV complex is dependent on binding of ATP.</text>
</comment>
<keyword evidence="6 7" id="KW-0143">Chaperone</keyword>
<dbReference type="Pfam" id="PF07724">
    <property type="entry name" value="AAA_2"/>
    <property type="match status" value="1"/>
</dbReference>
<dbReference type="GO" id="GO:0036402">
    <property type="term" value="F:proteasome-activating activity"/>
    <property type="evidence" value="ECO:0007669"/>
    <property type="project" value="UniProtKB-UniRule"/>
</dbReference>
<dbReference type="FunFam" id="3.40.50.300:FF:000220">
    <property type="entry name" value="ATP-dependent protease ATPase subunit HslU"/>
    <property type="match status" value="1"/>
</dbReference>
<evidence type="ECO:0000256" key="1">
    <source>
        <dbReference type="ARBA" id="ARBA00004496"/>
    </source>
</evidence>
<dbReference type="FunFam" id="3.40.50.300:FF:000213">
    <property type="entry name" value="ATP-dependent protease ATPase subunit HslU"/>
    <property type="match status" value="1"/>
</dbReference>
<dbReference type="RefSeq" id="WP_198460431.1">
    <property type="nucleotide sequence ID" value="NZ_JABBCQ020000004.1"/>
</dbReference>
<dbReference type="InterPro" id="IPR050052">
    <property type="entry name" value="ATP-dep_Clp_protease_ClpX"/>
</dbReference>
<dbReference type="Gene3D" id="1.10.8.60">
    <property type="match status" value="1"/>
</dbReference>
<dbReference type="SMART" id="SM01086">
    <property type="entry name" value="ClpB_D2-small"/>
    <property type="match status" value="1"/>
</dbReference>
<dbReference type="PANTHER" id="PTHR48102:SF3">
    <property type="entry name" value="ATP-DEPENDENT PROTEASE ATPASE SUBUNIT HSLU"/>
    <property type="match status" value="1"/>
</dbReference>
<accession>A0A843B5Z2</accession>
<comment type="caution">
    <text evidence="10">The sequence shown here is derived from an EMBL/GenBank/DDBJ whole genome shotgun (WGS) entry which is preliminary data.</text>
</comment>
<evidence type="ECO:0000256" key="5">
    <source>
        <dbReference type="ARBA" id="ARBA00022840"/>
    </source>
</evidence>
<evidence type="ECO:0000259" key="9">
    <source>
        <dbReference type="SMART" id="SM01086"/>
    </source>
</evidence>